<dbReference type="Pfam" id="PF00172">
    <property type="entry name" value="Zn_clus"/>
    <property type="match status" value="1"/>
</dbReference>
<dbReference type="GO" id="GO:0000981">
    <property type="term" value="F:DNA-binding transcription factor activity, RNA polymerase II-specific"/>
    <property type="evidence" value="ECO:0007669"/>
    <property type="project" value="InterPro"/>
</dbReference>
<dbReference type="SMART" id="SM00066">
    <property type="entry name" value="GAL4"/>
    <property type="match status" value="1"/>
</dbReference>
<dbReference type="SUPFAM" id="SSF57701">
    <property type="entry name" value="Zn2/Cys6 DNA-binding domain"/>
    <property type="match status" value="1"/>
</dbReference>
<feature type="compositionally biased region" description="Polar residues" evidence="4">
    <location>
        <begin position="174"/>
        <end position="186"/>
    </location>
</feature>
<feature type="domain" description="Zn(2)-C6 fungal-type" evidence="5">
    <location>
        <begin position="21"/>
        <end position="49"/>
    </location>
</feature>
<organism evidence="6 7">
    <name type="scientific">Aureobasidium namibiae CBS 147.97</name>
    <dbReference type="NCBI Taxonomy" id="1043004"/>
    <lineage>
        <taxon>Eukaryota</taxon>
        <taxon>Fungi</taxon>
        <taxon>Dikarya</taxon>
        <taxon>Ascomycota</taxon>
        <taxon>Pezizomycotina</taxon>
        <taxon>Dothideomycetes</taxon>
        <taxon>Dothideomycetidae</taxon>
        <taxon>Dothideales</taxon>
        <taxon>Saccotheciaceae</taxon>
        <taxon>Aureobasidium</taxon>
    </lineage>
</organism>
<feature type="region of interest" description="Disordered" evidence="4">
    <location>
        <begin position="160"/>
        <end position="195"/>
    </location>
</feature>
<evidence type="ECO:0000259" key="5">
    <source>
        <dbReference type="PROSITE" id="PS50048"/>
    </source>
</evidence>
<comment type="subcellular location">
    <subcellularLocation>
        <location evidence="1">Nucleus</location>
    </subcellularLocation>
</comment>
<dbReference type="PROSITE" id="PS00463">
    <property type="entry name" value="ZN2_CY6_FUNGAL_1"/>
    <property type="match status" value="1"/>
</dbReference>
<dbReference type="RefSeq" id="XP_013432325.1">
    <property type="nucleotide sequence ID" value="XM_013576871.1"/>
</dbReference>
<keyword evidence="2" id="KW-0479">Metal-binding</keyword>
<dbReference type="Pfam" id="PF04082">
    <property type="entry name" value="Fungal_trans"/>
    <property type="match status" value="1"/>
</dbReference>
<accession>A0A074WVY7</accession>
<dbReference type="PANTHER" id="PTHR31001:SF85">
    <property type="entry name" value="ZN(II)2CYS6 TRANSCRIPTION FACTOR (EUROFUNG)"/>
    <property type="match status" value="1"/>
</dbReference>
<dbReference type="InterPro" id="IPR036864">
    <property type="entry name" value="Zn2-C6_fun-type_DNA-bd_sf"/>
</dbReference>
<dbReference type="Gene3D" id="4.10.240.10">
    <property type="entry name" value="Zn(2)-C6 fungal-type DNA-binding domain"/>
    <property type="match status" value="1"/>
</dbReference>
<dbReference type="CDD" id="cd00067">
    <property type="entry name" value="GAL4"/>
    <property type="match status" value="1"/>
</dbReference>
<feature type="region of interest" description="Disordered" evidence="4">
    <location>
        <begin position="92"/>
        <end position="132"/>
    </location>
</feature>
<evidence type="ECO:0000256" key="2">
    <source>
        <dbReference type="ARBA" id="ARBA00022723"/>
    </source>
</evidence>
<evidence type="ECO:0000313" key="6">
    <source>
        <dbReference type="EMBL" id="KEQ77358.1"/>
    </source>
</evidence>
<gene>
    <name evidence="6" type="ORF">M436DRAFT_77246</name>
</gene>
<feature type="compositionally biased region" description="Polar residues" evidence="4">
    <location>
        <begin position="92"/>
        <end position="108"/>
    </location>
</feature>
<keyword evidence="7" id="KW-1185">Reference proteome</keyword>
<dbReference type="AlphaFoldDB" id="A0A074WVY7"/>
<dbReference type="PROSITE" id="PS50048">
    <property type="entry name" value="ZN2_CY6_FUNGAL_2"/>
    <property type="match status" value="1"/>
</dbReference>
<dbReference type="GeneID" id="25415999"/>
<dbReference type="SMART" id="SM00906">
    <property type="entry name" value="Fungal_trans"/>
    <property type="match status" value="1"/>
</dbReference>
<dbReference type="EMBL" id="KL584702">
    <property type="protein sequence ID" value="KEQ77358.1"/>
    <property type="molecule type" value="Genomic_DNA"/>
</dbReference>
<feature type="compositionally biased region" description="Acidic residues" evidence="4">
    <location>
        <begin position="160"/>
        <end position="173"/>
    </location>
</feature>
<protein>
    <recommendedName>
        <fullName evidence="5">Zn(2)-C6 fungal-type domain-containing protein</fullName>
    </recommendedName>
</protein>
<dbReference type="GO" id="GO:0008270">
    <property type="term" value="F:zinc ion binding"/>
    <property type="evidence" value="ECO:0007669"/>
    <property type="project" value="InterPro"/>
</dbReference>
<dbReference type="CDD" id="cd12148">
    <property type="entry name" value="fungal_TF_MHR"/>
    <property type="match status" value="1"/>
</dbReference>
<evidence type="ECO:0000256" key="4">
    <source>
        <dbReference type="SAM" id="MobiDB-lite"/>
    </source>
</evidence>
<dbReference type="InterPro" id="IPR050613">
    <property type="entry name" value="Sec_Metabolite_Reg"/>
</dbReference>
<evidence type="ECO:0000313" key="7">
    <source>
        <dbReference type="Proteomes" id="UP000027730"/>
    </source>
</evidence>
<dbReference type="Proteomes" id="UP000027730">
    <property type="component" value="Unassembled WGS sequence"/>
</dbReference>
<name>A0A074WVY7_9PEZI</name>
<dbReference type="PANTHER" id="PTHR31001">
    <property type="entry name" value="UNCHARACTERIZED TRANSCRIPTIONAL REGULATORY PROTEIN"/>
    <property type="match status" value="1"/>
</dbReference>
<sequence>MDSPTVKRPDTSQSSAAVPLSCTLCRKRKIKCDKQNPCSNCVASSKECVPIVRARLPRGRNGGRKGVNTELRNRINRLEGLVQSLNSGLLPENTTLESVPQKTRNNSDAKTAASSGSSTKKQQAWDPYDTTPDTTKWPLGSTLWAQLAHELNDIHAVLDNEDDHNDHDDDDIDTSSPSVPTDSNGTPRDLLFTSPPVTDPFVSDNDVLEYIKIFRRNVDYILSFVHLPSFEKLLTAKEPYLGEAPDNPSTQVLVASAFYACICSISNSHCLSAFSKRKEDLRNEWQQATFQCLAKAELLKRPSLVTLQALLLYIAALRSHQNDQQSWMCISLAVRMAQSLQLHREESYNRPPWGLAEVRRRTWYTLIALDYQAAMDRGSDLMIVTNGWTTKPPTDYLDSNFALDGPVLLSDANSPTSMVFYNIHCRSNRLLRELNWVLPGEAEKPPTAIQSSWKVRQEAIAHMERTFEDEILSHIRVDGVFRFACVSFTKVLVRCAQLYAVRPLQRHSDLTLPPPEQMNILLIAVEALEVKRSLLSESTEPWHWIIKGFVDWHGLAVLLAELCNPDQHDAQLLERAWNIGLISFDELSGQIAEGVQGPLWRPIKKLMRVAQKKREERSAQPPAMVIPTPSANFTDDLAAYTTSAMDLTAMYPLADASQGWNTMQSDPLQASWFNWQSFTDDVATLNNGFGWGAMEFDPVFDSL</sequence>
<dbReference type="GO" id="GO:0006351">
    <property type="term" value="P:DNA-templated transcription"/>
    <property type="evidence" value="ECO:0007669"/>
    <property type="project" value="InterPro"/>
</dbReference>
<proteinExistence type="predicted"/>
<dbReference type="InterPro" id="IPR001138">
    <property type="entry name" value="Zn2Cys6_DnaBD"/>
</dbReference>
<dbReference type="OrthoDB" id="424974at2759"/>
<dbReference type="HOGENOM" id="CLU_004083_7_2_1"/>
<dbReference type="InterPro" id="IPR007219">
    <property type="entry name" value="XnlR_reg_dom"/>
</dbReference>
<dbReference type="GO" id="GO:0003677">
    <property type="term" value="F:DNA binding"/>
    <property type="evidence" value="ECO:0007669"/>
    <property type="project" value="InterPro"/>
</dbReference>
<dbReference type="GO" id="GO:0005634">
    <property type="term" value="C:nucleus"/>
    <property type="evidence" value="ECO:0007669"/>
    <property type="project" value="UniProtKB-SubCell"/>
</dbReference>
<feature type="compositionally biased region" description="Low complexity" evidence="4">
    <location>
        <begin position="109"/>
        <end position="124"/>
    </location>
</feature>
<reference evidence="6 7" key="1">
    <citation type="journal article" date="2014" name="BMC Genomics">
        <title>Genome sequencing of four Aureobasidium pullulans varieties: biotechnological potential, stress tolerance, and description of new species.</title>
        <authorList>
            <person name="Gostin Ar C."/>
            <person name="Ohm R.A."/>
            <person name="Kogej T."/>
            <person name="Sonjak S."/>
            <person name="Turk M."/>
            <person name="Zajc J."/>
            <person name="Zalar P."/>
            <person name="Grube M."/>
            <person name="Sun H."/>
            <person name="Han J."/>
            <person name="Sharma A."/>
            <person name="Chiniquy J."/>
            <person name="Ngan C.Y."/>
            <person name="Lipzen A."/>
            <person name="Barry K."/>
            <person name="Grigoriev I.V."/>
            <person name="Gunde-Cimerman N."/>
        </authorList>
    </citation>
    <scope>NUCLEOTIDE SEQUENCE [LARGE SCALE GENOMIC DNA]</scope>
    <source>
        <strain evidence="6 7">CBS 147.97</strain>
    </source>
</reference>
<evidence type="ECO:0000256" key="1">
    <source>
        <dbReference type="ARBA" id="ARBA00004123"/>
    </source>
</evidence>
<keyword evidence="3" id="KW-0539">Nucleus</keyword>
<evidence type="ECO:0000256" key="3">
    <source>
        <dbReference type="ARBA" id="ARBA00023242"/>
    </source>
</evidence>